<dbReference type="GO" id="GO:0033592">
    <property type="term" value="F:RNA strand annealing activity"/>
    <property type="evidence" value="ECO:0007669"/>
    <property type="project" value="TreeGrafter"/>
</dbReference>
<evidence type="ECO:0000256" key="5">
    <source>
        <dbReference type="ARBA" id="ARBA00022806"/>
    </source>
</evidence>
<dbReference type="Proteomes" id="UP000537126">
    <property type="component" value="Unassembled WGS sequence"/>
</dbReference>
<keyword evidence="6 11" id="KW-0067">ATP-binding</keyword>
<dbReference type="InterPro" id="IPR001650">
    <property type="entry name" value="Helicase_C-like"/>
</dbReference>
<dbReference type="FunFam" id="3.40.50.300:FF:000108">
    <property type="entry name" value="ATP-dependent RNA helicase RhlE"/>
    <property type="match status" value="1"/>
</dbReference>
<comment type="caution">
    <text evidence="15">The sequence shown here is derived from an EMBL/GenBank/DDBJ whole genome shotgun (WGS) entry which is preliminary data.</text>
</comment>
<dbReference type="CDD" id="cd12252">
    <property type="entry name" value="RRM_DbpA"/>
    <property type="match status" value="1"/>
</dbReference>
<dbReference type="InterPro" id="IPR014014">
    <property type="entry name" value="RNA_helicase_DEAD_Q_motif"/>
</dbReference>
<dbReference type="Gene3D" id="3.40.50.300">
    <property type="entry name" value="P-loop containing nucleotide triphosphate hydrolases"/>
    <property type="match status" value="2"/>
</dbReference>
<dbReference type="AlphaFoldDB" id="A0A846MNA5"/>
<feature type="domain" description="DEAD-box RNA helicase Q" evidence="14">
    <location>
        <begin position="5"/>
        <end position="33"/>
    </location>
</feature>
<dbReference type="PROSITE" id="PS51192">
    <property type="entry name" value="HELICASE_ATP_BIND_1"/>
    <property type="match status" value="1"/>
</dbReference>
<protein>
    <recommendedName>
        <fullName evidence="9">DEAD-box ATP-dependent RNA helicase RhpA</fullName>
        <ecNumber evidence="1">3.6.4.13</ecNumber>
    </recommendedName>
</protein>
<dbReference type="CDD" id="cd00268">
    <property type="entry name" value="DEADc"/>
    <property type="match status" value="1"/>
</dbReference>
<keyword evidence="4 11" id="KW-0378">Hydrolase</keyword>
<dbReference type="InterPro" id="IPR011545">
    <property type="entry name" value="DEAD/DEAH_box_helicase_dom"/>
</dbReference>
<comment type="similarity">
    <text evidence="7 11">Belongs to the DEAD box helicase family.</text>
</comment>
<evidence type="ECO:0000259" key="12">
    <source>
        <dbReference type="PROSITE" id="PS51192"/>
    </source>
</evidence>
<dbReference type="Pfam" id="PF00271">
    <property type="entry name" value="Helicase_C"/>
    <property type="match status" value="1"/>
</dbReference>
<dbReference type="Pfam" id="PF00270">
    <property type="entry name" value="DEAD"/>
    <property type="match status" value="1"/>
</dbReference>
<evidence type="ECO:0000256" key="2">
    <source>
        <dbReference type="ARBA" id="ARBA00022490"/>
    </source>
</evidence>
<dbReference type="SUPFAM" id="SSF52540">
    <property type="entry name" value="P-loop containing nucleoside triphosphate hydrolases"/>
    <property type="match status" value="1"/>
</dbReference>
<dbReference type="CDD" id="cd18787">
    <property type="entry name" value="SF2_C_DEAD"/>
    <property type="match status" value="1"/>
</dbReference>
<dbReference type="GO" id="GO:0016787">
    <property type="term" value="F:hydrolase activity"/>
    <property type="evidence" value="ECO:0007669"/>
    <property type="project" value="UniProtKB-KW"/>
</dbReference>
<dbReference type="InterPro" id="IPR000629">
    <property type="entry name" value="RNA-helicase_DEAD-box_CS"/>
</dbReference>
<dbReference type="PANTHER" id="PTHR47963:SF8">
    <property type="entry name" value="ATP-DEPENDENT RNA HELICASE DEAD"/>
    <property type="match status" value="1"/>
</dbReference>
<dbReference type="InterPro" id="IPR005580">
    <property type="entry name" value="DbpA/CsdA_RNA-bd_dom"/>
</dbReference>
<dbReference type="PANTHER" id="PTHR47963">
    <property type="entry name" value="DEAD-BOX ATP-DEPENDENT RNA HELICASE 47, MITOCHONDRIAL"/>
    <property type="match status" value="1"/>
</dbReference>
<feature type="short sequence motif" description="Q motif" evidence="10">
    <location>
        <begin position="5"/>
        <end position="33"/>
    </location>
</feature>
<dbReference type="InterPro" id="IPR044742">
    <property type="entry name" value="DEAD/DEAH_RhlB"/>
</dbReference>
<evidence type="ECO:0000259" key="13">
    <source>
        <dbReference type="PROSITE" id="PS51194"/>
    </source>
</evidence>
<dbReference type="PROSITE" id="PS00039">
    <property type="entry name" value="DEAD_ATP_HELICASE"/>
    <property type="match status" value="1"/>
</dbReference>
<evidence type="ECO:0000259" key="14">
    <source>
        <dbReference type="PROSITE" id="PS51195"/>
    </source>
</evidence>
<dbReference type="EMBL" id="JAASRN010000001">
    <property type="protein sequence ID" value="NIK72984.1"/>
    <property type="molecule type" value="Genomic_DNA"/>
</dbReference>
<sequence length="558" mass="63274">MQQIHNFQQLGLSEAICSAVCDMGYETPSDIQLQAIPFLLSGRDLIGQAQTGTGKTAAFAIPLLERIDPELLAPQAIVLCPTRELAVQVEKEIYKLSKYQKGIHSVAIYGGESIDKQIRALKKGVQIIVGTPGRVIDHLHRGTLQLDHVHMVVLDEADEMLNMGFRDDIEHILQRVPEEKQTVFFSATMPRPIMELTKRYQKNPQIVKIASKELTVERIEQYYCEVKEALKAPLIARFIQAHGYELSVIFCNMKRTADEVADSLGRLGIRAEVIHGDLSQAQRNKVMQQFRNGNCQVLVATDVAARGIDVENVEAVFNYDLPLDEEYYVHRIGRTGRAGRHGVAINLVSSRKDQQRVREIERYTKGKINKIEPPSNQDVLAFHLKKLQSEIENLRVERPQEALQTALHKLYETGIRPEDLAMVFLQKQLGHLLKAEEALHFKPEKTSFLSNDYDQDFSHPKRKSQHNRAPMTRLFLSVGKKDRIRPNDIVGAIAGETGIPGKSIGEIELLDNFSFVEVPQEVAQLVVRQMQNRQIKGKRVNIEVSEGSKKKRRPRIKQ</sequence>
<evidence type="ECO:0000313" key="16">
    <source>
        <dbReference type="Proteomes" id="UP000537126"/>
    </source>
</evidence>
<evidence type="ECO:0000256" key="7">
    <source>
        <dbReference type="ARBA" id="ARBA00038437"/>
    </source>
</evidence>
<dbReference type="InterPro" id="IPR012677">
    <property type="entry name" value="Nucleotide-bd_a/b_plait_sf"/>
</dbReference>
<dbReference type="GO" id="GO:0005524">
    <property type="term" value="F:ATP binding"/>
    <property type="evidence" value="ECO:0007669"/>
    <property type="project" value="UniProtKB-KW"/>
</dbReference>
<evidence type="ECO:0000256" key="1">
    <source>
        <dbReference type="ARBA" id="ARBA00012552"/>
    </source>
</evidence>
<dbReference type="EC" id="3.6.4.13" evidence="1"/>
<keyword evidence="2" id="KW-0963">Cytoplasm</keyword>
<evidence type="ECO:0000313" key="15">
    <source>
        <dbReference type="EMBL" id="NIK72984.1"/>
    </source>
</evidence>
<name>A0A846MNA5_9BACT</name>
<dbReference type="SMART" id="SM00490">
    <property type="entry name" value="HELICc"/>
    <property type="match status" value="1"/>
</dbReference>
<dbReference type="Gene3D" id="3.30.70.330">
    <property type="match status" value="1"/>
</dbReference>
<keyword evidence="5 11" id="KW-0347">Helicase</keyword>
<dbReference type="PROSITE" id="PS51195">
    <property type="entry name" value="Q_MOTIF"/>
    <property type="match status" value="1"/>
</dbReference>
<feature type="domain" description="Helicase C-terminal" evidence="13">
    <location>
        <begin position="218"/>
        <end position="380"/>
    </location>
</feature>
<dbReference type="GO" id="GO:0003724">
    <property type="term" value="F:RNA helicase activity"/>
    <property type="evidence" value="ECO:0007669"/>
    <property type="project" value="UniProtKB-EC"/>
</dbReference>
<proteinExistence type="inferred from homology"/>
<dbReference type="InterPro" id="IPR050547">
    <property type="entry name" value="DEAD_box_RNA_helicases"/>
</dbReference>
<evidence type="ECO:0000256" key="3">
    <source>
        <dbReference type="ARBA" id="ARBA00022741"/>
    </source>
</evidence>
<keyword evidence="3 11" id="KW-0547">Nucleotide-binding</keyword>
<dbReference type="GO" id="GO:0042255">
    <property type="term" value="P:ribosome assembly"/>
    <property type="evidence" value="ECO:0007669"/>
    <property type="project" value="UniProtKB-ARBA"/>
</dbReference>
<evidence type="ECO:0000256" key="8">
    <source>
        <dbReference type="ARBA" id="ARBA00047984"/>
    </source>
</evidence>
<dbReference type="InterPro" id="IPR014001">
    <property type="entry name" value="Helicase_ATP-bd"/>
</dbReference>
<dbReference type="SMART" id="SM00487">
    <property type="entry name" value="DEXDc"/>
    <property type="match status" value="1"/>
</dbReference>
<feature type="domain" description="Helicase ATP-binding" evidence="12">
    <location>
        <begin position="36"/>
        <end position="207"/>
    </location>
</feature>
<evidence type="ECO:0000256" key="10">
    <source>
        <dbReference type="PROSITE-ProRule" id="PRU00552"/>
    </source>
</evidence>
<gene>
    <name evidence="15" type="ORF">FHS56_000470</name>
</gene>
<dbReference type="PROSITE" id="PS51194">
    <property type="entry name" value="HELICASE_CTER"/>
    <property type="match status" value="1"/>
</dbReference>
<organism evidence="15 16">
    <name type="scientific">Thermonema lapsum</name>
    <dbReference type="NCBI Taxonomy" id="28195"/>
    <lineage>
        <taxon>Bacteria</taxon>
        <taxon>Pseudomonadati</taxon>
        <taxon>Bacteroidota</taxon>
        <taxon>Cytophagia</taxon>
        <taxon>Cytophagales</taxon>
        <taxon>Thermonemataceae</taxon>
        <taxon>Thermonema</taxon>
    </lineage>
</organism>
<evidence type="ECO:0000256" key="4">
    <source>
        <dbReference type="ARBA" id="ARBA00022801"/>
    </source>
</evidence>
<comment type="catalytic activity">
    <reaction evidence="8">
        <text>ATP + H2O = ADP + phosphate + H(+)</text>
        <dbReference type="Rhea" id="RHEA:13065"/>
        <dbReference type="ChEBI" id="CHEBI:15377"/>
        <dbReference type="ChEBI" id="CHEBI:15378"/>
        <dbReference type="ChEBI" id="CHEBI:30616"/>
        <dbReference type="ChEBI" id="CHEBI:43474"/>
        <dbReference type="ChEBI" id="CHEBI:456216"/>
        <dbReference type="EC" id="3.6.4.13"/>
    </reaction>
</comment>
<evidence type="ECO:0000256" key="6">
    <source>
        <dbReference type="ARBA" id="ARBA00022840"/>
    </source>
</evidence>
<dbReference type="InterPro" id="IPR027417">
    <property type="entry name" value="P-loop_NTPase"/>
</dbReference>
<dbReference type="GO" id="GO:0005840">
    <property type="term" value="C:ribosome"/>
    <property type="evidence" value="ECO:0007669"/>
    <property type="project" value="TreeGrafter"/>
</dbReference>
<reference evidence="15 16" key="1">
    <citation type="submission" date="2020-03" db="EMBL/GenBank/DDBJ databases">
        <title>Genomic Encyclopedia of Type Strains, Phase IV (KMG-IV): sequencing the most valuable type-strain genomes for metagenomic binning, comparative biology and taxonomic classification.</title>
        <authorList>
            <person name="Goeker M."/>
        </authorList>
    </citation>
    <scope>NUCLEOTIDE SEQUENCE [LARGE SCALE GENOMIC DNA]</scope>
    <source>
        <strain evidence="15 16">DSM 5718</strain>
    </source>
</reference>
<dbReference type="GO" id="GO:0009409">
    <property type="term" value="P:response to cold"/>
    <property type="evidence" value="ECO:0007669"/>
    <property type="project" value="TreeGrafter"/>
</dbReference>
<accession>A0A846MNA5</accession>
<keyword evidence="16" id="KW-1185">Reference proteome</keyword>
<dbReference type="RefSeq" id="WP_166918267.1">
    <property type="nucleotide sequence ID" value="NZ_JAASRN010000001.1"/>
</dbReference>
<evidence type="ECO:0000256" key="9">
    <source>
        <dbReference type="ARBA" id="ARBA00074363"/>
    </source>
</evidence>
<evidence type="ECO:0000256" key="11">
    <source>
        <dbReference type="RuleBase" id="RU000492"/>
    </source>
</evidence>
<dbReference type="GO" id="GO:0005829">
    <property type="term" value="C:cytosol"/>
    <property type="evidence" value="ECO:0007669"/>
    <property type="project" value="TreeGrafter"/>
</dbReference>
<dbReference type="Pfam" id="PF03880">
    <property type="entry name" value="DbpA"/>
    <property type="match status" value="1"/>
</dbReference>